<comment type="caution">
    <text evidence="1">The sequence shown here is derived from an EMBL/GenBank/DDBJ whole genome shotgun (WGS) entry which is preliminary data.</text>
</comment>
<dbReference type="Proteomes" id="UP001642540">
    <property type="component" value="Unassembled WGS sequence"/>
</dbReference>
<sequence>MSSVITIQSTEELFSPSTLQEICRVYCSSNVKALLLASPKKNRAAENAVPENSKLNKSVQLPVQVWEGLLNDYHGVPEDYFPLLLAVLKNAFSFVKTSLTSKSRKNLGLKNIHLPNTTTLTDVRLRLVMANYPFSIDIHNCPALTKKAVTIINEFGQNLECLNIGNSTHILPIDVDTWIAKLIKGKRIPYSPNTLN</sequence>
<dbReference type="EMBL" id="CAXLJM020000028">
    <property type="protein sequence ID" value="CAL8096611.1"/>
    <property type="molecule type" value="Genomic_DNA"/>
</dbReference>
<evidence type="ECO:0000313" key="1">
    <source>
        <dbReference type="EMBL" id="CAL8096611.1"/>
    </source>
</evidence>
<reference evidence="1 2" key="1">
    <citation type="submission" date="2024-08" db="EMBL/GenBank/DDBJ databases">
        <authorList>
            <person name="Cucini C."/>
            <person name="Frati F."/>
        </authorList>
    </citation>
    <scope>NUCLEOTIDE SEQUENCE [LARGE SCALE GENOMIC DNA]</scope>
</reference>
<keyword evidence="2" id="KW-1185">Reference proteome</keyword>
<gene>
    <name evidence="1" type="ORF">ODALV1_LOCUS9404</name>
</gene>
<evidence type="ECO:0000313" key="2">
    <source>
        <dbReference type="Proteomes" id="UP001642540"/>
    </source>
</evidence>
<proteinExistence type="predicted"/>
<name>A0ABP1QBX4_9HEXA</name>
<protein>
    <submittedName>
        <fullName evidence="1">Uncharacterized protein</fullName>
    </submittedName>
</protein>
<organism evidence="1 2">
    <name type="scientific">Orchesella dallaii</name>
    <dbReference type="NCBI Taxonomy" id="48710"/>
    <lineage>
        <taxon>Eukaryota</taxon>
        <taxon>Metazoa</taxon>
        <taxon>Ecdysozoa</taxon>
        <taxon>Arthropoda</taxon>
        <taxon>Hexapoda</taxon>
        <taxon>Collembola</taxon>
        <taxon>Entomobryomorpha</taxon>
        <taxon>Entomobryoidea</taxon>
        <taxon>Orchesellidae</taxon>
        <taxon>Orchesellinae</taxon>
        <taxon>Orchesella</taxon>
    </lineage>
</organism>
<accession>A0ABP1QBX4</accession>